<evidence type="ECO:0000313" key="1">
    <source>
        <dbReference type="EMBL" id="RAJ85654.1"/>
    </source>
</evidence>
<dbReference type="Proteomes" id="UP000249819">
    <property type="component" value="Unassembled WGS sequence"/>
</dbReference>
<keyword evidence="2" id="KW-1185">Reference proteome</keyword>
<protein>
    <submittedName>
        <fullName evidence="1">Uncharacterized protein</fullName>
    </submittedName>
</protein>
<gene>
    <name evidence="1" type="ORF">CLV59_102359</name>
</gene>
<dbReference type="EMBL" id="QLMA01000002">
    <property type="protein sequence ID" value="RAJ85654.1"/>
    <property type="molecule type" value="Genomic_DNA"/>
</dbReference>
<reference evidence="1 2" key="1">
    <citation type="submission" date="2018-06" db="EMBL/GenBank/DDBJ databases">
        <title>Genomic Encyclopedia of Archaeal and Bacterial Type Strains, Phase II (KMG-II): from individual species to whole genera.</title>
        <authorList>
            <person name="Goeker M."/>
        </authorList>
    </citation>
    <scope>NUCLEOTIDE SEQUENCE [LARGE SCALE GENOMIC DNA]</scope>
    <source>
        <strain evidence="1 2">DSM 29821</strain>
    </source>
</reference>
<accession>A0A327W7P3</accession>
<dbReference type="AlphaFoldDB" id="A0A327W7P3"/>
<proteinExistence type="predicted"/>
<name>A0A327W7P3_9BACT</name>
<sequence length="116" mass="12544">MRSFVALMACIGCIVWVHSCETRLLGVHVGIQPQSLSNLTASTGNSPSLPIVAVDDRSITTQGALQTEPNKLAANIKSKTKHRFTRKTTNTPNLDSSFFNAMVIKQLSYNGAILTP</sequence>
<comment type="caution">
    <text evidence="1">The sequence shown here is derived from an EMBL/GenBank/DDBJ whole genome shotgun (WGS) entry which is preliminary data.</text>
</comment>
<organism evidence="1 2">
    <name type="scientific">Chitinophaga dinghuensis</name>
    <dbReference type="NCBI Taxonomy" id="1539050"/>
    <lineage>
        <taxon>Bacteria</taxon>
        <taxon>Pseudomonadati</taxon>
        <taxon>Bacteroidota</taxon>
        <taxon>Chitinophagia</taxon>
        <taxon>Chitinophagales</taxon>
        <taxon>Chitinophagaceae</taxon>
        <taxon>Chitinophaga</taxon>
    </lineage>
</organism>
<evidence type="ECO:0000313" key="2">
    <source>
        <dbReference type="Proteomes" id="UP000249819"/>
    </source>
</evidence>